<comment type="caution">
    <text evidence="1">The sequence shown here is derived from an EMBL/GenBank/DDBJ whole genome shotgun (WGS) entry which is preliminary data.</text>
</comment>
<dbReference type="Proteomes" id="UP001060085">
    <property type="component" value="Linkage Group LG07"/>
</dbReference>
<gene>
    <name evidence="1" type="ORF">M9H77_31067</name>
</gene>
<protein>
    <submittedName>
        <fullName evidence="1">Uncharacterized protein</fullName>
    </submittedName>
</protein>
<proteinExistence type="predicted"/>
<evidence type="ECO:0000313" key="1">
    <source>
        <dbReference type="EMBL" id="KAI5653880.1"/>
    </source>
</evidence>
<sequence length="311" mass="35390">MRWRIGNGHSVRIWEDKWLTIPHTFKLSSQPHLSAFDCILKVSSLIDFEQGSWKYGLIQCHFKLYEANEILKVPLCDDWPRDEQIWAYNKSGPFSVLSAYRIILQAKTNLTGGKSSSTSCISYFWTQLWGLCTAPKAEIAPDRFPRPKIRQSAAPSPDGYHWRPSEINSFKLNIDTAWRVDGARALFGITWVTVCASSLPSATTGATSVKNFAKFIARFVLSTGSARDELERLFSRIKRASENSLALEAVFPSNLNKLMMNRKKIYNANILVHLLVAQNLVEFITGFQKNTNNKVNRSTRIYEKVKKIVHA</sequence>
<organism evidence="1 2">
    <name type="scientific">Catharanthus roseus</name>
    <name type="common">Madagascar periwinkle</name>
    <name type="synonym">Vinca rosea</name>
    <dbReference type="NCBI Taxonomy" id="4058"/>
    <lineage>
        <taxon>Eukaryota</taxon>
        <taxon>Viridiplantae</taxon>
        <taxon>Streptophyta</taxon>
        <taxon>Embryophyta</taxon>
        <taxon>Tracheophyta</taxon>
        <taxon>Spermatophyta</taxon>
        <taxon>Magnoliopsida</taxon>
        <taxon>eudicotyledons</taxon>
        <taxon>Gunneridae</taxon>
        <taxon>Pentapetalae</taxon>
        <taxon>asterids</taxon>
        <taxon>lamiids</taxon>
        <taxon>Gentianales</taxon>
        <taxon>Apocynaceae</taxon>
        <taxon>Rauvolfioideae</taxon>
        <taxon>Vinceae</taxon>
        <taxon>Catharanthinae</taxon>
        <taxon>Catharanthus</taxon>
    </lineage>
</organism>
<dbReference type="EMBL" id="CM044707">
    <property type="protein sequence ID" value="KAI5653880.1"/>
    <property type="molecule type" value="Genomic_DNA"/>
</dbReference>
<name>A0ACC0A034_CATRO</name>
<keyword evidence="2" id="KW-1185">Reference proteome</keyword>
<accession>A0ACC0A034</accession>
<evidence type="ECO:0000313" key="2">
    <source>
        <dbReference type="Proteomes" id="UP001060085"/>
    </source>
</evidence>
<reference evidence="2" key="1">
    <citation type="journal article" date="2023" name="Nat. Plants">
        <title>Single-cell RNA sequencing provides a high-resolution roadmap for understanding the multicellular compartmentation of specialized metabolism.</title>
        <authorList>
            <person name="Sun S."/>
            <person name="Shen X."/>
            <person name="Li Y."/>
            <person name="Li Y."/>
            <person name="Wang S."/>
            <person name="Li R."/>
            <person name="Zhang H."/>
            <person name="Shen G."/>
            <person name="Guo B."/>
            <person name="Wei J."/>
            <person name="Xu J."/>
            <person name="St-Pierre B."/>
            <person name="Chen S."/>
            <person name="Sun C."/>
        </authorList>
    </citation>
    <scope>NUCLEOTIDE SEQUENCE [LARGE SCALE GENOMIC DNA]</scope>
</reference>